<dbReference type="SUPFAM" id="SSF82171">
    <property type="entry name" value="DPP6 N-terminal domain-like"/>
    <property type="match status" value="1"/>
</dbReference>
<feature type="compositionally biased region" description="Basic and acidic residues" evidence="1">
    <location>
        <begin position="90"/>
        <end position="99"/>
    </location>
</feature>
<accession>A0A917ZBC1</accession>
<reference evidence="2" key="1">
    <citation type="journal article" date="2014" name="Int. J. Syst. Evol. Microbiol.">
        <title>Complete genome sequence of Corynebacterium casei LMG S-19264T (=DSM 44701T), isolated from a smear-ripened cheese.</title>
        <authorList>
            <consortium name="US DOE Joint Genome Institute (JGI-PGF)"/>
            <person name="Walter F."/>
            <person name="Albersmeier A."/>
            <person name="Kalinowski J."/>
            <person name="Ruckert C."/>
        </authorList>
    </citation>
    <scope>NUCLEOTIDE SEQUENCE</scope>
    <source>
        <strain evidence="2">CGMCC 4.7201</strain>
    </source>
</reference>
<reference evidence="2" key="2">
    <citation type="submission" date="2020-09" db="EMBL/GenBank/DDBJ databases">
        <authorList>
            <person name="Sun Q."/>
            <person name="Zhou Y."/>
        </authorList>
    </citation>
    <scope>NUCLEOTIDE SEQUENCE</scope>
    <source>
        <strain evidence="2">CGMCC 4.7201</strain>
    </source>
</reference>
<keyword evidence="3" id="KW-1185">Reference proteome</keyword>
<evidence type="ECO:0000313" key="3">
    <source>
        <dbReference type="Proteomes" id="UP000641932"/>
    </source>
</evidence>
<name>A0A917ZBC1_9ACTN</name>
<sequence length="486" mass="50509">MTVCAAPGTAPAGARTVKTAGTARRVGFTFAADGSYAACLADTRDGEWFPERWTLGGPEPYTVPLPGREPEEPGSRVLPLEDGRVLICRREGAHRREGGPRPANGKGQGRGNGNGTGRGGNGVGDGTAGDGGGRGGFSLALLSPTGPGTAELPVGRLALDEVRLLPLPTPPVRPGGSAWQAGPALALALGSSADGSGERTTSVWLISSDSPSPDRLAELPGRHLGGIWLDREGRMLALDRVADGRVKTVVLDMESGEATPLLQIAPESNDRLLLADPESGLLVVRSDAPGSDRVGWGVLCSERPVRFPECLRLPDAVVTPFAVQPGPALTPEECGVALRIEGPQRSRLAVWRPARRRLDELTAPEGWLVGAGHWSHNGLRLPYATGDCPFGVATVSAEEEGGAPPDATRPELTRPVAARSPSTPAPSERPAATRPHSPRPASANPSPGQPAITLPRAADRPPLRTPVPLQQAPLTTAQAPLTTART</sequence>
<feature type="region of interest" description="Disordered" evidence="1">
    <location>
        <begin position="90"/>
        <end position="131"/>
    </location>
</feature>
<evidence type="ECO:0000313" key="2">
    <source>
        <dbReference type="EMBL" id="GGO80210.1"/>
    </source>
</evidence>
<feature type="compositionally biased region" description="Low complexity" evidence="1">
    <location>
        <begin position="468"/>
        <end position="486"/>
    </location>
</feature>
<evidence type="ECO:0000256" key="1">
    <source>
        <dbReference type="SAM" id="MobiDB-lite"/>
    </source>
</evidence>
<organism evidence="2 3">
    <name type="scientific">Wenjunlia tyrosinilytica</name>
    <dbReference type="NCBI Taxonomy" id="1544741"/>
    <lineage>
        <taxon>Bacteria</taxon>
        <taxon>Bacillati</taxon>
        <taxon>Actinomycetota</taxon>
        <taxon>Actinomycetes</taxon>
        <taxon>Kitasatosporales</taxon>
        <taxon>Streptomycetaceae</taxon>
        <taxon>Wenjunlia</taxon>
    </lineage>
</organism>
<gene>
    <name evidence="2" type="ORF">GCM10012280_01540</name>
</gene>
<proteinExistence type="predicted"/>
<dbReference type="Proteomes" id="UP000641932">
    <property type="component" value="Unassembled WGS sequence"/>
</dbReference>
<comment type="caution">
    <text evidence="2">The sequence shown here is derived from an EMBL/GenBank/DDBJ whole genome shotgun (WGS) entry which is preliminary data.</text>
</comment>
<feature type="compositionally biased region" description="Basic and acidic residues" evidence="1">
    <location>
        <begin position="68"/>
        <end position="77"/>
    </location>
</feature>
<dbReference type="AlphaFoldDB" id="A0A917ZBC1"/>
<feature type="compositionally biased region" description="Gly residues" evidence="1">
    <location>
        <begin position="106"/>
        <end position="131"/>
    </location>
</feature>
<dbReference type="EMBL" id="BMMS01000001">
    <property type="protein sequence ID" value="GGO80210.1"/>
    <property type="molecule type" value="Genomic_DNA"/>
</dbReference>
<protein>
    <submittedName>
        <fullName evidence="2">Uncharacterized protein</fullName>
    </submittedName>
</protein>
<feature type="region of interest" description="Disordered" evidence="1">
    <location>
        <begin position="55"/>
        <end position="77"/>
    </location>
</feature>
<feature type="region of interest" description="Disordered" evidence="1">
    <location>
        <begin position="398"/>
        <end position="486"/>
    </location>
</feature>